<organism evidence="8 9">
    <name type="scientific">Tenacibaculum geojense</name>
    <dbReference type="NCBI Taxonomy" id="915352"/>
    <lineage>
        <taxon>Bacteria</taxon>
        <taxon>Pseudomonadati</taxon>
        <taxon>Bacteroidota</taxon>
        <taxon>Flavobacteriia</taxon>
        <taxon>Flavobacteriales</taxon>
        <taxon>Flavobacteriaceae</taxon>
        <taxon>Tenacibaculum</taxon>
    </lineage>
</organism>
<dbReference type="CDD" id="cd04604">
    <property type="entry name" value="CBS_pair_SIS_assoc"/>
    <property type="match status" value="1"/>
</dbReference>
<evidence type="ECO:0000256" key="2">
    <source>
        <dbReference type="ARBA" id="ARBA00022737"/>
    </source>
</evidence>
<dbReference type="Proteomes" id="UP001597062">
    <property type="component" value="Unassembled WGS sequence"/>
</dbReference>
<dbReference type="PIRSF" id="PIRSF004692">
    <property type="entry name" value="KdsD_KpsF"/>
    <property type="match status" value="1"/>
</dbReference>
<dbReference type="InterPro" id="IPR050986">
    <property type="entry name" value="GutQ/KpsF_isomerases"/>
</dbReference>
<dbReference type="InterPro" id="IPR004800">
    <property type="entry name" value="KdsD/KpsF-type"/>
</dbReference>
<dbReference type="Gene3D" id="3.10.580.10">
    <property type="entry name" value="CBS-domain"/>
    <property type="match status" value="1"/>
</dbReference>
<evidence type="ECO:0000256" key="5">
    <source>
        <dbReference type="PROSITE-ProRule" id="PRU00703"/>
    </source>
</evidence>
<dbReference type="PANTHER" id="PTHR42745">
    <property type="match status" value="1"/>
</dbReference>
<evidence type="ECO:0000313" key="8">
    <source>
        <dbReference type="EMBL" id="MFD0991770.1"/>
    </source>
</evidence>
<dbReference type="RefSeq" id="WP_386104384.1">
    <property type="nucleotide sequence ID" value="NZ_JBHTJR010000014.1"/>
</dbReference>
<protein>
    <submittedName>
        <fullName evidence="8">SIS domain-containing protein</fullName>
    </submittedName>
</protein>
<dbReference type="InterPro" id="IPR000644">
    <property type="entry name" value="CBS_dom"/>
</dbReference>
<dbReference type="NCBIfam" id="TIGR00393">
    <property type="entry name" value="kpsF"/>
    <property type="match status" value="1"/>
</dbReference>
<dbReference type="PROSITE" id="PS51371">
    <property type="entry name" value="CBS"/>
    <property type="match status" value="2"/>
</dbReference>
<feature type="domain" description="CBS" evidence="6">
    <location>
        <begin position="205"/>
        <end position="264"/>
    </location>
</feature>
<dbReference type="Pfam" id="PF00571">
    <property type="entry name" value="CBS"/>
    <property type="match status" value="2"/>
</dbReference>
<gene>
    <name evidence="8" type="ORF">ACFQ1U_01005</name>
</gene>
<comment type="similarity">
    <text evidence="1 4">Belongs to the SIS family. GutQ/KpsF subfamily.</text>
</comment>
<dbReference type="InterPro" id="IPR046342">
    <property type="entry name" value="CBS_dom_sf"/>
</dbReference>
<comment type="caution">
    <text evidence="8">The sequence shown here is derived from an EMBL/GenBank/DDBJ whole genome shotgun (WGS) entry which is preliminary data.</text>
</comment>
<dbReference type="EMBL" id="JBHTJR010000014">
    <property type="protein sequence ID" value="MFD0991770.1"/>
    <property type="molecule type" value="Genomic_DNA"/>
</dbReference>
<dbReference type="Pfam" id="PF01380">
    <property type="entry name" value="SIS"/>
    <property type="match status" value="1"/>
</dbReference>
<dbReference type="PANTHER" id="PTHR42745:SF1">
    <property type="entry name" value="ARABINOSE 5-PHOSPHATE ISOMERASE KDSD"/>
    <property type="match status" value="1"/>
</dbReference>
<keyword evidence="3 5" id="KW-0129">CBS domain</keyword>
<sequence length="323" mass="34668">MKETSAILATAQETIMLQSNAIANLTNLLDNSFVEAVKFILNSDGRVIVTGIGKSANIANKIVATMNSTGTPAVFMHAADAIHGDLGNVQQNDVVICISKSGNTPEIKVLVPLIKNSNNKIIAITGNPDSFLGKNADFLLNSFVEKEACPNNLAPTTSTTAQLVLGDALAVCLLELRGFTSKDFAKYHPGGALGKRLYLRVSDLISKNEIPKVLATDSVSKVIVEISEKRLGVTAVVNNDNNIIGIITDGDIRRMLNKTTKIDELTADDIMSKNPKTIDVDAMAVDALDTLENNNITQILVTDTNQNYVGVVHLHDLIKEGIF</sequence>
<keyword evidence="2" id="KW-0677">Repeat</keyword>
<proteinExistence type="inferred from homology"/>
<feature type="domain" description="CBS" evidence="6">
    <location>
        <begin position="271"/>
        <end position="323"/>
    </location>
</feature>
<dbReference type="SUPFAM" id="SSF53697">
    <property type="entry name" value="SIS domain"/>
    <property type="match status" value="1"/>
</dbReference>
<evidence type="ECO:0000256" key="3">
    <source>
        <dbReference type="ARBA" id="ARBA00023122"/>
    </source>
</evidence>
<reference evidence="9" key="1">
    <citation type="journal article" date="2019" name="Int. J. Syst. Evol. Microbiol.">
        <title>The Global Catalogue of Microorganisms (GCM) 10K type strain sequencing project: providing services to taxonomists for standard genome sequencing and annotation.</title>
        <authorList>
            <consortium name="The Broad Institute Genomics Platform"/>
            <consortium name="The Broad Institute Genome Sequencing Center for Infectious Disease"/>
            <person name="Wu L."/>
            <person name="Ma J."/>
        </authorList>
    </citation>
    <scope>NUCLEOTIDE SEQUENCE [LARGE SCALE GENOMIC DNA]</scope>
    <source>
        <strain evidence="9">CCUG 60527</strain>
    </source>
</reference>
<keyword evidence="9" id="KW-1185">Reference proteome</keyword>
<evidence type="ECO:0000259" key="6">
    <source>
        <dbReference type="PROSITE" id="PS51371"/>
    </source>
</evidence>
<dbReference type="InterPro" id="IPR001347">
    <property type="entry name" value="SIS_dom"/>
</dbReference>
<dbReference type="InterPro" id="IPR046348">
    <property type="entry name" value="SIS_dom_sf"/>
</dbReference>
<name>A0ABW3JMR5_9FLAO</name>
<dbReference type="CDD" id="cd05014">
    <property type="entry name" value="SIS_Kpsf"/>
    <property type="match status" value="1"/>
</dbReference>
<accession>A0ABW3JMR5</accession>
<dbReference type="SMART" id="SM00116">
    <property type="entry name" value="CBS"/>
    <property type="match status" value="2"/>
</dbReference>
<evidence type="ECO:0000313" key="9">
    <source>
        <dbReference type="Proteomes" id="UP001597062"/>
    </source>
</evidence>
<feature type="domain" description="SIS" evidence="7">
    <location>
        <begin position="36"/>
        <end position="179"/>
    </location>
</feature>
<dbReference type="PROSITE" id="PS51464">
    <property type="entry name" value="SIS"/>
    <property type="match status" value="1"/>
</dbReference>
<evidence type="ECO:0000259" key="7">
    <source>
        <dbReference type="PROSITE" id="PS51464"/>
    </source>
</evidence>
<evidence type="ECO:0000256" key="4">
    <source>
        <dbReference type="PIRNR" id="PIRNR004692"/>
    </source>
</evidence>
<dbReference type="InterPro" id="IPR035474">
    <property type="entry name" value="SIS_Kpsf"/>
</dbReference>
<evidence type="ECO:0000256" key="1">
    <source>
        <dbReference type="ARBA" id="ARBA00008165"/>
    </source>
</evidence>
<dbReference type="Gene3D" id="3.40.50.10490">
    <property type="entry name" value="Glucose-6-phosphate isomerase like protein, domain 1"/>
    <property type="match status" value="1"/>
</dbReference>